<name>A0ABT7MCZ6_9PSEU</name>
<dbReference type="RefSeq" id="WP_286054401.1">
    <property type="nucleotide sequence ID" value="NZ_JASVWF010000003.1"/>
</dbReference>
<gene>
    <name evidence="1" type="ORF">QRT03_17960</name>
</gene>
<protein>
    <submittedName>
        <fullName evidence="1">Uncharacterized protein</fullName>
    </submittedName>
</protein>
<accession>A0ABT7MCZ6</accession>
<dbReference type="Gene3D" id="3.30.365.10">
    <property type="entry name" value="Aldehyde oxidase/xanthine dehydrogenase, molybdopterin binding domain"/>
    <property type="match status" value="1"/>
</dbReference>
<proteinExistence type="predicted"/>
<keyword evidence="2" id="KW-1185">Reference proteome</keyword>
<dbReference type="SUPFAM" id="SSF56003">
    <property type="entry name" value="Molybdenum cofactor-binding domain"/>
    <property type="match status" value="1"/>
</dbReference>
<dbReference type="InterPro" id="IPR037165">
    <property type="entry name" value="AldOxase/xan_DH_Mopterin-bd_sf"/>
</dbReference>
<comment type="caution">
    <text evidence="1">The sequence shown here is derived from an EMBL/GenBank/DDBJ whole genome shotgun (WGS) entry which is preliminary data.</text>
</comment>
<sequence>MTLSPTNPLGAKGIGESGAIGSSPAVVNAVIDALAARGVTHLDMPVTPQRVWRALHGTGVA</sequence>
<evidence type="ECO:0000313" key="2">
    <source>
        <dbReference type="Proteomes" id="UP001231924"/>
    </source>
</evidence>
<dbReference type="Proteomes" id="UP001231924">
    <property type="component" value="Unassembled WGS sequence"/>
</dbReference>
<organism evidence="1 2">
    <name type="scientific">Actinomycetospora termitidis</name>
    <dbReference type="NCBI Taxonomy" id="3053470"/>
    <lineage>
        <taxon>Bacteria</taxon>
        <taxon>Bacillati</taxon>
        <taxon>Actinomycetota</taxon>
        <taxon>Actinomycetes</taxon>
        <taxon>Pseudonocardiales</taxon>
        <taxon>Pseudonocardiaceae</taxon>
        <taxon>Actinomycetospora</taxon>
    </lineage>
</organism>
<evidence type="ECO:0000313" key="1">
    <source>
        <dbReference type="EMBL" id="MDL5157857.1"/>
    </source>
</evidence>
<reference evidence="1 2" key="1">
    <citation type="submission" date="2023-06" db="EMBL/GenBank/DDBJ databases">
        <title>Actinomycetospora Odt1-22.</title>
        <authorList>
            <person name="Supong K."/>
        </authorList>
    </citation>
    <scope>NUCLEOTIDE SEQUENCE [LARGE SCALE GENOMIC DNA]</scope>
    <source>
        <strain evidence="1 2">Odt1-22</strain>
    </source>
</reference>
<dbReference type="EMBL" id="JASVWF010000003">
    <property type="protein sequence ID" value="MDL5157857.1"/>
    <property type="molecule type" value="Genomic_DNA"/>
</dbReference>